<sequence length="341" mass="39903">MKTAHLLGTGHTKNSIFDDVNKGNPDNWYYPFWKLKSQFLKHGIELNTPDVFVPRVVDFELHQDAQKKLVAGVTAYVMLYESSNIRPLNKNKNCLKKYRRVFTWRDDWVDGDRFVKFNLPNKIIENKTRGWIGRDKLCCLIAANKSLPSRTELDLYVERVKTIRWFEQNAPHSFDLFGSGWDAPAEKSGLMNRVKRKIARFLPRRNQNGKIYFASYRGRVASKLETMQKYRFSICYENVRDLPGYITEKIWDCFFSGCIPVYWGASNITNYIPDDCFIDRRKFKSHEALYQYMSSMTEAQFICYQEKIAAFLGSEKARPFSSDFFAETIVNTIVGDLEHAK</sequence>
<dbReference type="OrthoDB" id="9791032at2"/>
<gene>
    <name evidence="5" type="ORF">DIC66_16075</name>
</gene>
<dbReference type="InterPro" id="IPR001503">
    <property type="entry name" value="Glyco_trans_10"/>
</dbReference>
<feature type="domain" description="Fucosyltransferase C-terminal" evidence="4">
    <location>
        <begin position="221"/>
        <end position="298"/>
    </location>
</feature>
<dbReference type="InterPro" id="IPR055270">
    <property type="entry name" value="Glyco_tran_10_C"/>
</dbReference>
<dbReference type="GO" id="GO:0016020">
    <property type="term" value="C:membrane"/>
    <property type="evidence" value="ECO:0007669"/>
    <property type="project" value="InterPro"/>
</dbReference>
<evidence type="ECO:0000313" key="6">
    <source>
        <dbReference type="Proteomes" id="UP000260665"/>
    </source>
</evidence>
<dbReference type="GO" id="GO:0008417">
    <property type="term" value="F:fucosyltransferase activity"/>
    <property type="evidence" value="ECO:0007669"/>
    <property type="project" value="InterPro"/>
</dbReference>
<dbReference type="PANTHER" id="PTHR11929:SF194">
    <property type="entry name" value="ALPHA-(1,3)-FUCOSYLTRANSFERASE 10"/>
    <property type="match status" value="1"/>
</dbReference>
<evidence type="ECO:0000256" key="2">
    <source>
        <dbReference type="ARBA" id="ARBA00022676"/>
    </source>
</evidence>
<dbReference type="Pfam" id="PF00852">
    <property type="entry name" value="Glyco_transf_10"/>
    <property type="match status" value="1"/>
</dbReference>
<dbReference type="Gene3D" id="3.40.50.11660">
    <property type="entry name" value="Glycosyl transferase family 10, C-terminal domain"/>
    <property type="match status" value="1"/>
</dbReference>
<evidence type="ECO:0000256" key="1">
    <source>
        <dbReference type="ARBA" id="ARBA00008919"/>
    </source>
</evidence>
<comment type="caution">
    <text evidence="5">The sequence shown here is derived from an EMBL/GenBank/DDBJ whole genome shotgun (WGS) entry which is preliminary data.</text>
</comment>
<comment type="similarity">
    <text evidence="1">Belongs to the glycosyltransferase 10 family.</text>
</comment>
<keyword evidence="2" id="KW-0328">Glycosyltransferase</keyword>
<dbReference type="RefSeq" id="WP_117179020.1">
    <property type="nucleotide sequence ID" value="NZ_QFZK01000011.1"/>
</dbReference>
<dbReference type="AlphaFoldDB" id="A0A3E1R9L5"/>
<dbReference type="EMBL" id="QFZK01000011">
    <property type="protein sequence ID" value="RFO95943.1"/>
    <property type="molecule type" value="Genomic_DNA"/>
</dbReference>
<evidence type="ECO:0000259" key="4">
    <source>
        <dbReference type="Pfam" id="PF00852"/>
    </source>
</evidence>
<organism evidence="5 6">
    <name type="scientific">Rhodoferax lacus</name>
    <dbReference type="NCBI Taxonomy" id="2184758"/>
    <lineage>
        <taxon>Bacteria</taxon>
        <taxon>Pseudomonadati</taxon>
        <taxon>Pseudomonadota</taxon>
        <taxon>Betaproteobacteria</taxon>
        <taxon>Burkholderiales</taxon>
        <taxon>Comamonadaceae</taxon>
        <taxon>Rhodoferax</taxon>
    </lineage>
</organism>
<proteinExistence type="inferred from homology"/>
<keyword evidence="3" id="KW-0808">Transferase</keyword>
<dbReference type="PANTHER" id="PTHR11929">
    <property type="entry name" value="ALPHA- 1,3 -FUCOSYLTRANSFERASE"/>
    <property type="match status" value="1"/>
</dbReference>
<protein>
    <recommendedName>
        <fullName evidence="4">Fucosyltransferase C-terminal domain-containing protein</fullName>
    </recommendedName>
</protein>
<evidence type="ECO:0000313" key="5">
    <source>
        <dbReference type="EMBL" id="RFO95943.1"/>
    </source>
</evidence>
<dbReference type="SUPFAM" id="SSF53756">
    <property type="entry name" value="UDP-Glycosyltransferase/glycogen phosphorylase"/>
    <property type="match status" value="1"/>
</dbReference>
<keyword evidence="6" id="KW-1185">Reference proteome</keyword>
<dbReference type="Proteomes" id="UP000260665">
    <property type="component" value="Unassembled WGS sequence"/>
</dbReference>
<accession>A0A3E1R9L5</accession>
<reference evidence="5 6" key="1">
    <citation type="submission" date="2018-05" db="EMBL/GenBank/DDBJ databases">
        <title>Rhodoferax soyangensis sp.nov., isolated from an oligotrophic freshwater lake.</title>
        <authorList>
            <person name="Park M."/>
        </authorList>
    </citation>
    <scope>NUCLEOTIDE SEQUENCE [LARGE SCALE GENOMIC DNA]</scope>
    <source>
        <strain evidence="5 6">IMCC26218</strain>
    </source>
</reference>
<dbReference type="InterPro" id="IPR038577">
    <property type="entry name" value="GT10-like_C_sf"/>
</dbReference>
<name>A0A3E1R9L5_9BURK</name>
<evidence type="ECO:0000256" key="3">
    <source>
        <dbReference type="ARBA" id="ARBA00022679"/>
    </source>
</evidence>